<dbReference type="InterPro" id="IPR050223">
    <property type="entry name" value="D-isomer_2-hydroxyacid_DH"/>
</dbReference>
<keyword evidence="1" id="KW-0560">Oxidoreductase</keyword>
<reference evidence="4" key="1">
    <citation type="submission" date="2020-05" db="EMBL/GenBank/DDBJ databases">
        <authorList>
            <person name="Chiriac C."/>
            <person name="Salcher M."/>
            <person name="Ghai R."/>
            <person name="Kavagutti S V."/>
        </authorList>
    </citation>
    <scope>NUCLEOTIDE SEQUENCE</scope>
</reference>
<proteinExistence type="predicted"/>
<evidence type="ECO:0000313" key="4">
    <source>
        <dbReference type="EMBL" id="CAB4961431.1"/>
    </source>
</evidence>
<dbReference type="GO" id="GO:0030267">
    <property type="term" value="F:glyoxylate reductase (NADPH) activity"/>
    <property type="evidence" value="ECO:0007669"/>
    <property type="project" value="TreeGrafter"/>
</dbReference>
<feature type="domain" description="D-isomer specific 2-hydroxyacid dehydrogenase NAD-binding" evidence="3">
    <location>
        <begin position="69"/>
        <end position="227"/>
    </location>
</feature>
<gene>
    <name evidence="4" type="ORF">UFOPK3837_01081</name>
</gene>
<dbReference type="EMBL" id="CAFBNO010000074">
    <property type="protein sequence ID" value="CAB4961431.1"/>
    <property type="molecule type" value="Genomic_DNA"/>
</dbReference>
<accession>A0A6J7L094</accession>
<evidence type="ECO:0000256" key="2">
    <source>
        <dbReference type="ARBA" id="ARBA00023027"/>
    </source>
</evidence>
<dbReference type="PANTHER" id="PTHR10996:SF178">
    <property type="entry name" value="2-HYDROXYACID DEHYDROGENASE YGL185C-RELATED"/>
    <property type="match status" value="1"/>
</dbReference>
<name>A0A6J7L094_9ZZZZ</name>
<dbReference type="AlphaFoldDB" id="A0A6J7L094"/>
<dbReference type="InterPro" id="IPR029753">
    <property type="entry name" value="D-isomer_DH_CS"/>
</dbReference>
<organism evidence="4">
    <name type="scientific">freshwater metagenome</name>
    <dbReference type="NCBI Taxonomy" id="449393"/>
    <lineage>
        <taxon>unclassified sequences</taxon>
        <taxon>metagenomes</taxon>
        <taxon>ecological metagenomes</taxon>
    </lineage>
</organism>
<dbReference type="PROSITE" id="PS00671">
    <property type="entry name" value="D_2_HYDROXYACID_DH_3"/>
    <property type="match status" value="1"/>
</dbReference>
<dbReference type="PANTHER" id="PTHR10996">
    <property type="entry name" value="2-HYDROXYACID DEHYDROGENASE-RELATED"/>
    <property type="match status" value="1"/>
</dbReference>
<dbReference type="InterPro" id="IPR036291">
    <property type="entry name" value="NAD(P)-bd_dom_sf"/>
</dbReference>
<evidence type="ECO:0000256" key="1">
    <source>
        <dbReference type="ARBA" id="ARBA00023002"/>
    </source>
</evidence>
<dbReference type="Pfam" id="PF02826">
    <property type="entry name" value="2-Hacid_dh_C"/>
    <property type="match status" value="1"/>
</dbReference>
<dbReference type="SUPFAM" id="SSF51735">
    <property type="entry name" value="NAD(P)-binding Rossmann-fold domains"/>
    <property type="match status" value="1"/>
</dbReference>
<dbReference type="CDD" id="cd12159">
    <property type="entry name" value="2-Hacid_dh_2"/>
    <property type="match status" value="1"/>
</dbReference>
<dbReference type="GO" id="GO:0016618">
    <property type="term" value="F:hydroxypyruvate reductase [NAD(P)H] activity"/>
    <property type="evidence" value="ECO:0007669"/>
    <property type="project" value="TreeGrafter"/>
</dbReference>
<keyword evidence="2" id="KW-0520">NAD</keyword>
<dbReference type="InterPro" id="IPR006140">
    <property type="entry name" value="D-isomer_DH_NAD-bd"/>
</dbReference>
<dbReference type="GO" id="GO:0051287">
    <property type="term" value="F:NAD binding"/>
    <property type="evidence" value="ECO:0007669"/>
    <property type="project" value="InterPro"/>
</dbReference>
<evidence type="ECO:0000259" key="3">
    <source>
        <dbReference type="Pfam" id="PF02826"/>
    </source>
</evidence>
<protein>
    <submittedName>
        <fullName evidence="4">Unannotated protein</fullName>
    </submittedName>
</protein>
<sequence length="264" mass="28853">MTEDVRALIWTDYHQPALLRETLDANPQLEWVQLPFAGVDAFADVISRAPRFTSAKGAYSEPVAEHALALMLALGRDLRTRVLAKSWGEKFAVSLYDSKVLIVGNGGITAELCRLLKPFGTEVVCLDSKSIHRLSQELASADFVVLACALTDSTRHLFGAAQFELMKRTSFLVNVARGPIVVTAELIEALDEGLIAGAGLDVTDPEPLPDGHPLWSAKNAIITPHTADTDEQVVRMFAERIRVNTLAFLSKADWIGVVDKKLGY</sequence>
<dbReference type="Gene3D" id="3.40.50.720">
    <property type="entry name" value="NAD(P)-binding Rossmann-like Domain"/>
    <property type="match status" value="2"/>
</dbReference>
<dbReference type="GO" id="GO:0005829">
    <property type="term" value="C:cytosol"/>
    <property type="evidence" value="ECO:0007669"/>
    <property type="project" value="TreeGrafter"/>
</dbReference>